<name>A0A2S3IC35_9POAL</name>
<evidence type="ECO:0000256" key="1">
    <source>
        <dbReference type="SAM" id="MobiDB-lite"/>
    </source>
</evidence>
<dbReference type="PANTHER" id="PTHR36138">
    <property type="entry name" value="EXPRESSED PROTEIN-RELATED"/>
    <property type="match status" value="1"/>
</dbReference>
<dbReference type="AlphaFoldDB" id="A0A2S3IC35"/>
<feature type="region of interest" description="Disordered" evidence="1">
    <location>
        <begin position="1"/>
        <end position="26"/>
    </location>
</feature>
<reference evidence="2" key="1">
    <citation type="submission" date="2018-04" db="EMBL/GenBank/DDBJ databases">
        <title>WGS assembly of Panicum hallii.</title>
        <authorList>
            <person name="Lovell J."/>
            <person name="Jenkins J."/>
            <person name="Lowry D."/>
            <person name="Mamidi S."/>
            <person name="Sreedasyam A."/>
            <person name="Weng X."/>
            <person name="Barry K."/>
            <person name="Bonette J."/>
            <person name="Campitelli B."/>
            <person name="Daum C."/>
            <person name="Gordon S."/>
            <person name="Gould B."/>
            <person name="Lipzen A."/>
            <person name="Macqueen A."/>
            <person name="Palacio-Mejia J."/>
            <person name="Plott C."/>
            <person name="Shakirov E."/>
            <person name="Shu S."/>
            <person name="Yoshinaga Y."/>
            <person name="Zane M."/>
            <person name="Rokhsar D."/>
            <person name="Grimwood J."/>
            <person name="Schmutz J."/>
            <person name="Juenger T."/>
        </authorList>
    </citation>
    <scope>NUCLEOTIDE SEQUENCE [LARGE SCALE GENOMIC DNA]</scope>
    <source>
        <strain evidence="2">FIL2</strain>
    </source>
</reference>
<sequence length="134" mass="14923">MEMTASLALSRRHGAAEAGEGSAKKVKTENAVVGYEAPPRAAAAQKKKTKKVMTAVSKDQVDFVLASKPILRSRPSSVVQPRQMSEERRRQSAWVDEVVRSTNEIVRKLQENYRQQLDTKGCVHIEVEVTDDES</sequence>
<gene>
    <name evidence="2" type="ORF">PAHAL_8G013700</name>
</gene>
<protein>
    <submittedName>
        <fullName evidence="2">Uncharacterized protein</fullName>
    </submittedName>
</protein>
<proteinExistence type="predicted"/>
<evidence type="ECO:0000313" key="2">
    <source>
        <dbReference type="EMBL" id="PAN41094.1"/>
    </source>
</evidence>
<dbReference type="PANTHER" id="PTHR36138:SF10">
    <property type="match status" value="1"/>
</dbReference>
<dbReference type="EMBL" id="CM008053">
    <property type="protein sequence ID" value="PAN41094.1"/>
    <property type="molecule type" value="Genomic_DNA"/>
</dbReference>
<accession>A0A2S3IC35</accession>
<dbReference type="Gramene" id="PAN41094">
    <property type="protein sequence ID" value="PAN41094"/>
    <property type="gene ID" value="PAHAL_8G013700"/>
</dbReference>
<dbReference type="Proteomes" id="UP000243499">
    <property type="component" value="Chromosome 8"/>
</dbReference>
<organism evidence="2">
    <name type="scientific">Panicum hallii</name>
    <dbReference type="NCBI Taxonomy" id="206008"/>
    <lineage>
        <taxon>Eukaryota</taxon>
        <taxon>Viridiplantae</taxon>
        <taxon>Streptophyta</taxon>
        <taxon>Embryophyta</taxon>
        <taxon>Tracheophyta</taxon>
        <taxon>Spermatophyta</taxon>
        <taxon>Magnoliopsida</taxon>
        <taxon>Liliopsida</taxon>
        <taxon>Poales</taxon>
        <taxon>Poaceae</taxon>
        <taxon>PACMAD clade</taxon>
        <taxon>Panicoideae</taxon>
        <taxon>Panicodae</taxon>
        <taxon>Paniceae</taxon>
        <taxon>Panicinae</taxon>
        <taxon>Panicum</taxon>
        <taxon>Panicum sect. Panicum</taxon>
    </lineage>
</organism>